<dbReference type="AlphaFoldDB" id="A0A9D4CGV0"/>
<evidence type="ECO:0000313" key="3">
    <source>
        <dbReference type="Proteomes" id="UP000828390"/>
    </source>
</evidence>
<accession>A0A9D4CGV0</accession>
<dbReference type="EMBL" id="JAIWYP010000012">
    <property type="protein sequence ID" value="KAH3724267.1"/>
    <property type="molecule type" value="Genomic_DNA"/>
</dbReference>
<keyword evidence="3" id="KW-1185">Reference proteome</keyword>
<feature type="compositionally biased region" description="Low complexity" evidence="1">
    <location>
        <begin position="110"/>
        <end position="120"/>
    </location>
</feature>
<protein>
    <submittedName>
        <fullName evidence="2">Uncharacterized protein</fullName>
    </submittedName>
</protein>
<evidence type="ECO:0000313" key="2">
    <source>
        <dbReference type="EMBL" id="KAH3724267.1"/>
    </source>
</evidence>
<comment type="caution">
    <text evidence="2">The sequence shown here is derived from an EMBL/GenBank/DDBJ whole genome shotgun (WGS) entry which is preliminary data.</text>
</comment>
<dbReference type="Proteomes" id="UP000828390">
    <property type="component" value="Unassembled WGS sequence"/>
</dbReference>
<reference evidence="2" key="1">
    <citation type="journal article" date="2019" name="bioRxiv">
        <title>The Genome of the Zebra Mussel, Dreissena polymorpha: A Resource for Invasive Species Research.</title>
        <authorList>
            <person name="McCartney M.A."/>
            <person name="Auch B."/>
            <person name="Kono T."/>
            <person name="Mallez S."/>
            <person name="Zhang Y."/>
            <person name="Obille A."/>
            <person name="Becker A."/>
            <person name="Abrahante J.E."/>
            <person name="Garbe J."/>
            <person name="Badalamenti J.P."/>
            <person name="Herman A."/>
            <person name="Mangelson H."/>
            <person name="Liachko I."/>
            <person name="Sullivan S."/>
            <person name="Sone E.D."/>
            <person name="Koren S."/>
            <person name="Silverstein K.A.T."/>
            <person name="Beckman K.B."/>
            <person name="Gohl D.M."/>
        </authorList>
    </citation>
    <scope>NUCLEOTIDE SEQUENCE</scope>
    <source>
        <strain evidence="2">Duluth1</strain>
        <tissue evidence="2">Whole animal</tissue>
    </source>
</reference>
<sequence length="169" mass="18876">MPTIIEKLIGQRLGLKNIIDRFVSKIEEASDEDDDIQFQALIEKLEEKVACLLVHNDKILSLTDADAAPEEMVEAEEYTFDVEVKLRRYKQRLQRPNIGITDAADLLSHASGSGSQQASGPLPPNNQRRVNTNSLNNSGQSAPEISTSITHKLPKLTLPRFDGDILQWQ</sequence>
<name>A0A9D4CGV0_DREPO</name>
<reference evidence="2" key="2">
    <citation type="submission" date="2020-11" db="EMBL/GenBank/DDBJ databases">
        <authorList>
            <person name="McCartney M.A."/>
            <person name="Auch B."/>
            <person name="Kono T."/>
            <person name="Mallez S."/>
            <person name="Becker A."/>
            <person name="Gohl D.M."/>
            <person name="Silverstein K.A.T."/>
            <person name="Koren S."/>
            <person name="Bechman K.B."/>
            <person name="Herman A."/>
            <person name="Abrahante J.E."/>
            <person name="Garbe J."/>
        </authorList>
    </citation>
    <scope>NUCLEOTIDE SEQUENCE</scope>
    <source>
        <strain evidence="2">Duluth1</strain>
        <tissue evidence="2">Whole animal</tissue>
    </source>
</reference>
<organism evidence="2 3">
    <name type="scientific">Dreissena polymorpha</name>
    <name type="common">Zebra mussel</name>
    <name type="synonym">Mytilus polymorpha</name>
    <dbReference type="NCBI Taxonomy" id="45954"/>
    <lineage>
        <taxon>Eukaryota</taxon>
        <taxon>Metazoa</taxon>
        <taxon>Spiralia</taxon>
        <taxon>Lophotrochozoa</taxon>
        <taxon>Mollusca</taxon>
        <taxon>Bivalvia</taxon>
        <taxon>Autobranchia</taxon>
        <taxon>Heteroconchia</taxon>
        <taxon>Euheterodonta</taxon>
        <taxon>Imparidentia</taxon>
        <taxon>Neoheterodontei</taxon>
        <taxon>Myida</taxon>
        <taxon>Dreissenoidea</taxon>
        <taxon>Dreissenidae</taxon>
        <taxon>Dreissena</taxon>
    </lineage>
</organism>
<feature type="region of interest" description="Disordered" evidence="1">
    <location>
        <begin position="110"/>
        <end position="148"/>
    </location>
</feature>
<gene>
    <name evidence="2" type="ORF">DPMN_050083</name>
</gene>
<feature type="compositionally biased region" description="Polar residues" evidence="1">
    <location>
        <begin position="125"/>
        <end position="148"/>
    </location>
</feature>
<evidence type="ECO:0000256" key="1">
    <source>
        <dbReference type="SAM" id="MobiDB-lite"/>
    </source>
</evidence>
<proteinExistence type="predicted"/>